<name>A0A679JSH1_9HYPH</name>
<sequence>MTTLSLAFRVLAKYLEQGLPAPNRSSPYRRSRDPFTAQSILFRPHQKRITMRFWWRRRSTALRVLKRYYEPVIKRTINIEAVGRKV</sequence>
<reference evidence="1" key="1">
    <citation type="submission" date="2019-12" db="EMBL/GenBank/DDBJ databases">
        <authorList>
            <person name="Cremers G."/>
        </authorList>
    </citation>
    <scope>NUCLEOTIDE SEQUENCE</scope>
    <source>
        <strain evidence="1">Mbul2</strain>
    </source>
</reference>
<evidence type="ECO:0000313" key="1">
    <source>
        <dbReference type="EMBL" id="CAA2143331.1"/>
    </source>
</evidence>
<dbReference type="AlphaFoldDB" id="A0A679JSH1"/>
<gene>
    <name evidence="1" type="ORF">MBLL_02772</name>
</gene>
<proteinExistence type="predicted"/>
<organism evidence="1">
    <name type="scientific">Methylobacterium bullatum</name>
    <dbReference type="NCBI Taxonomy" id="570505"/>
    <lineage>
        <taxon>Bacteria</taxon>
        <taxon>Pseudomonadati</taxon>
        <taxon>Pseudomonadota</taxon>
        <taxon>Alphaproteobacteria</taxon>
        <taxon>Hyphomicrobiales</taxon>
        <taxon>Methylobacteriaceae</taxon>
        <taxon>Methylobacterium</taxon>
    </lineage>
</organism>
<dbReference type="EMBL" id="LR743511">
    <property type="protein sequence ID" value="CAA2143331.1"/>
    <property type="molecule type" value="Genomic_DNA"/>
</dbReference>
<protein>
    <submittedName>
        <fullName evidence="1">Uncharacterized protein</fullName>
    </submittedName>
</protein>
<accession>A0A679JSH1</accession>